<feature type="domain" description="Luciferase-like" evidence="5">
    <location>
        <begin position="70"/>
        <end position="386"/>
    </location>
</feature>
<evidence type="ECO:0000259" key="5">
    <source>
        <dbReference type="Pfam" id="PF00296"/>
    </source>
</evidence>
<dbReference type="Pfam" id="PF00296">
    <property type="entry name" value="Bac_luciferase"/>
    <property type="match status" value="1"/>
</dbReference>
<evidence type="ECO:0000256" key="3">
    <source>
        <dbReference type="ARBA" id="ARBA00023002"/>
    </source>
</evidence>
<reference evidence="7" key="1">
    <citation type="journal article" date="2019" name="Int. J. Syst. Evol. Microbiol.">
        <title>The Global Catalogue of Microorganisms (GCM) 10K type strain sequencing project: providing services to taxonomists for standard genome sequencing and annotation.</title>
        <authorList>
            <consortium name="The Broad Institute Genomics Platform"/>
            <consortium name="The Broad Institute Genome Sequencing Center for Infectious Disease"/>
            <person name="Wu L."/>
            <person name="Ma J."/>
        </authorList>
    </citation>
    <scope>NUCLEOTIDE SEQUENCE [LARGE SCALE GENOMIC DNA]</scope>
    <source>
        <strain evidence="7">JCM 4855</strain>
    </source>
</reference>
<keyword evidence="7" id="KW-1185">Reference proteome</keyword>
<dbReference type="SUPFAM" id="SSF51679">
    <property type="entry name" value="Bacterial luciferase-like"/>
    <property type="match status" value="1"/>
</dbReference>
<sequence length="420" mass="46513">MNSRPAGRRRGVRAEVLRGPFDPGGQPLVTRENHLHLSLFAWNVRNGLSASKAVLSNPQRHQDFWQWPTASKLLKETERAGFDSQLQYGMWSGYGGATGWNEAQLDFATAATGSAAVTERLGIYTTIHVGYEFHPVLIGKMTASIDHISAGRLGVNIVAGSNAADYAQFGLDGPPSQEVRYAIADEFTTALKYLWTSDEPVDFEGEYFTMYGAQVNPRATSRPRPLLIAAAGSDIGLDYATRQCDALFITSQDNDVEGYAKRAKKIHDMAAEHGRRARVCAMCYVVMEQSDAEAADTVEWMKSQIDDDALQTWLVRAGHVLNSERQQLDSDQVGTSRTEEAKQDPYLGIGQKFYESLGLGMGAYRLFGSYETVANQLIDLYEAGVEQVALCFFDPLKGVQEMREHVIPLLRARGYHQNPV</sequence>
<evidence type="ECO:0000256" key="4">
    <source>
        <dbReference type="ARBA" id="ARBA00023033"/>
    </source>
</evidence>
<proteinExistence type="predicted"/>
<dbReference type="Gene3D" id="3.20.20.30">
    <property type="entry name" value="Luciferase-like domain"/>
    <property type="match status" value="1"/>
</dbReference>
<keyword evidence="4" id="KW-0503">Monooxygenase</keyword>
<dbReference type="EMBL" id="JBHSYM010000048">
    <property type="protein sequence ID" value="MFC7014473.1"/>
    <property type="molecule type" value="Genomic_DNA"/>
</dbReference>
<dbReference type="InterPro" id="IPR011251">
    <property type="entry name" value="Luciferase-like_dom"/>
</dbReference>
<dbReference type="PANTHER" id="PTHR42847">
    <property type="entry name" value="ALKANESULFONATE MONOOXYGENASE"/>
    <property type="match status" value="1"/>
</dbReference>
<dbReference type="Proteomes" id="UP001596409">
    <property type="component" value="Unassembled WGS sequence"/>
</dbReference>
<comment type="caution">
    <text evidence="6">The sequence shown here is derived from an EMBL/GenBank/DDBJ whole genome shotgun (WGS) entry which is preliminary data.</text>
</comment>
<evidence type="ECO:0000313" key="6">
    <source>
        <dbReference type="EMBL" id="MFC7014473.1"/>
    </source>
</evidence>
<accession>A0ABW2E7T7</accession>
<dbReference type="InterPro" id="IPR036661">
    <property type="entry name" value="Luciferase-like_sf"/>
</dbReference>
<evidence type="ECO:0000256" key="2">
    <source>
        <dbReference type="ARBA" id="ARBA00022643"/>
    </source>
</evidence>
<name>A0ABW2E7T7_9ACTN</name>
<dbReference type="InterPro" id="IPR050172">
    <property type="entry name" value="SsuD_RutA_monooxygenase"/>
</dbReference>
<organism evidence="6 7">
    <name type="scientific">Streptomyces viridiviolaceus</name>
    <dbReference type="NCBI Taxonomy" id="68282"/>
    <lineage>
        <taxon>Bacteria</taxon>
        <taxon>Bacillati</taxon>
        <taxon>Actinomycetota</taxon>
        <taxon>Actinomycetes</taxon>
        <taxon>Kitasatosporales</taxon>
        <taxon>Streptomycetaceae</taxon>
        <taxon>Streptomyces</taxon>
    </lineage>
</organism>
<evidence type="ECO:0000313" key="7">
    <source>
        <dbReference type="Proteomes" id="UP001596409"/>
    </source>
</evidence>
<keyword evidence="3" id="KW-0560">Oxidoreductase</keyword>
<keyword evidence="1" id="KW-0285">Flavoprotein</keyword>
<keyword evidence="2" id="KW-0288">FMN</keyword>
<protein>
    <submittedName>
        <fullName evidence="6">LLM class flavin-dependent oxidoreductase</fullName>
    </submittedName>
</protein>
<dbReference type="RefSeq" id="WP_189876361.1">
    <property type="nucleotide sequence ID" value="NZ_BMWA01000020.1"/>
</dbReference>
<gene>
    <name evidence="6" type="ORF">ACFQMH_22685</name>
</gene>
<dbReference type="PANTHER" id="PTHR42847:SF4">
    <property type="entry name" value="ALKANESULFONATE MONOOXYGENASE-RELATED"/>
    <property type="match status" value="1"/>
</dbReference>
<evidence type="ECO:0000256" key="1">
    <source>
        <dbReference type="ARBA" id="ARBA00022630"/>
    </source>
</evidence>